<proteinExistence type="predicted"/>
<comment type="caution">
    <text evidence="2">The sequence shown here is derived from an EMBL/GenBank/DDBJ whole genome shotgun (WGS) entry which is preliminary data.</text>
</comment>
<keyword evidence="3" id="KW-1185">Reference proteome</keyword>
<dbReference type="RefSeq" id="WP_162309892.1">
    <property type="nucleotide sequence ID" value="NZ_JACHGU010000002.1"/>
</dbReference>
<protein>
    <submittedName>
        <fullName evidence="2">Uncharacterized protein</fullName>
    </submittedName>
</protein>
<evidence type="ECO:0000313" key="3">
    <source>
        <dbReference type="Proteomes" id="UP000462066"/>
    </source>
</evidence>
<evidence type="ECO:0000256" key="1">
    <source>
        <dbReference type="SAM" id="MobiDB-lite"/>
    </source>
</evidence>
<feature type="compositionally biased region" description="Basic and acidic residues" evidence="1">
    <location>
        <begin position="64"/>
        <end position="77"/>
    </location>
</feature>
<dbReference type="EMBL" id="MWIP01000002">
    <property type="protein sequence ID" value="KAF1687564.1"/>
    <property type="molecule type" value="Genomic_DNA"/>
</dbReference>
<organism evidence="2 3">
    <name type="scientific">Pseudoxanthomonas broegbernensis</name>
    <dbReference type="NCBI Taxonomy" id="83619"/>
    <lineage>
        <taxon>Bacteria</taxon>
        <taxon>Pseudomonadati</taxon>
        <taxon>Pseudomonadota</taxon>
        <taxon>Gammaproteobacteria</taxon>
        <taxon>Lysobacterales</taxon>
        <taxon>Lysobacteraceae</taxon>
        <taxon>Pseudoxanthomonas</taxon>
    </lineage>
</organism>
<dbReference type="Proteomes" id="UP000462066">
    <property type="component" value="Unassembled WGS sequence"/>
</dbReference>
<accession>A0A7V8GPA5</accession>
<name>A0A7V8GPA5_9GAMM</name>
<feature type="region of interest" description="Disordered" evidence="1">
    <location>
        <begin position="64"/>
        <end position="84"/>
    </location>
</feature>
<gene>
    <name evidence="2" type="ORF">B1992_02555</name>
</gene>
<dbReference type="AlphaFoldDB" id="A0A7V8GPA5"/>
<evidence type="ECO:0000313" key="2">
    <source>
        <dbReference type="EMBL" id="KAF1687564.1"/>
    </source>
</evidence>
<reference evidence="2 3" key="1">
    <citation type="submission" date="2017-10" db="EMBL/GenBank/DDBJ databases">
        <title>Whole genome sequencing of Pseudoxanthomonas broegbernensis DSM 12573(T).</title>
        <authorList>
            <person name="Kumar S."/>
            <person name="Bansal K."/>
            <person name="Kaur A."/>
            <person name="Patil P."/>
            <person name="Sharma S."/>
            <person name="Patil P.B."/>
        </authorList>
    </citation>
    <scope>NUCLEOTIDE SEQUENCE [LARGE SCALE GENOMIC DNA]</scope>
    <source>
        <strain evidence="2 3">DSM 12573</strain>
    </source>
</reference>
<sequence>MHAEAQRGSRLNATEYALAHHLLVRRMRREARKFRNALQVDDWRDLMHPNVRNGVRPAAQIRQELRQVDPRPNRPSDSDPVAPLVQGQRCRFTEAKKLANVAERHPLESDLVAIRMLDTRKGRGPRPPTPSRPPMLVRTGLHAILGSILGLSLRQKTQIS</sequence>